<accession>A0AAD7ZQ51</accession>
<comment type="subcellular location">
    <subcellularLocation>
        <location evidence="1">Nucleus</location>
    </subcellularLocation>
</comment>
<comment type="similarity">
    <text evidence="2">Belongs to the NRDE2 family.</text>
</comment>
<dbReference type="GO" id="GO:0031048">
    <property type="term" value="P:regulatory ncRNA-mediated heterochromatin formation"/>
    <property type="evidence" value="ECO:0007669"/>
    <property type="project" value="TreeGrafter"/>
</dbReference>
<organism evidence="4 5">
    <name type="scientific">Diploptera punctata</name>
    <name type="common">Pacific beetle cockroach</name>
    <dbReference type="NCBI Taxonomy" id="6984"/>
    <lineage>
        <taxon>Eukaryota</taxon>
        <taxon>Metazoa</taxon>
        <taxon>Ecdysozoa</taxon>
        <taxon>Arthropoda</taxon>
        <taxon>Hexapoda</taxon>
        <taxon>Insecta</taxon>
        <taxon>Pterygota</taxon>
        <taxon>Neoptera</taxon>
        <taxon>Polyneoptera</taxon>
        <taxon>Dictyoptera</taxon>
        <taxon>Blattodea</taxon>
        <taxon>Blaberoidea</taxon>
        <taxon>Blaberidae</taxon>
        <taxon>Diplopterinae</taxon>
        <taxon>Diploptera</taxon>
    </lineage>
</organism>
<proteinExistence type="inferred from homology"/>
<dbReference type="InterPro" id="IPR013633">
    <property type="entry name" value="NRDE-2"/>
</dbReference>
<dbReference type="EMBL" id="JASPKZ010007392">
    <property type="protein sequence ID" value="KAJ9584571.1"/>
    <property type="molecule type" value="Genomic_DNA"/>
</dbReference>
<gene>
    <name evidence="4" type="ORF">L9F63_021081</name>
</gene>
<evidence type="ECO:0000256" key="3">
    <source>
        <dbReference type="ARBA" id="ARBA00023242"/>
    </source>
</evidence>
<feature type="non-terminal residue" evidence="4">
    <location>
        <position position="1"/>
    </location>
</feature>
<dbReference type="GO" id="GO:1902369">
    <property type="term" value="P:negative regulation of RNA catabolic process"/>
    <property type="evidence" value="ECO:0007669"/>
    <property type="project" value="TreeGrafter"/>
</dbReference>
<dbReference type="PANTHER" id="PTHR13471:SF0">
    <property type="entry name" value="NUCLEAR EXOSOME REGULATOR NRDE2"/>
    <property type="match status" value="1"/>
</dbReference>
<evidence type="ECO:0000313" key="5">
    <source>
        <dbReference type="Proteomes" id="UP001233999"/>
    </source>
</evidence>
<comment type="caution">
    <text evidence="4">The sequence shown here is derived from an EMBL/GenBank/DDBJ whole genome shotgun (WGS) entry which is preliminary data.</text>
</comment>
<dbReference type="PANTHER" id="PTHR13471">
    <property type="entry name" value="TETRATRICOPEPTIDE-LIKE HELICAL"/>
    <property type="match status" value="1"/>
</dbReference>
<dbReference type="Proteomes" id="UP001233999">
    <property type="component" value="Unassembled WGS sequence"/>
</dbReference>
<feature type="non-terminal residue" evidence="4">
    <location>
        <position position="835"/>
    </location>
</feature>
<evidence type="ECO:0000313" key="4">
    <source>
        <dbReference type="EMBL" id="KAJ9584571.1"/>
    </source>
</evidence>
<dbReference type="AlphaFoldDB" id="A0AAD7ZQ51"/>
<reference evidence="4" key="2">
    <citation type="submission" date="2023-05" db="EMBL/GenBank/DDBJ databases">
        <authorList>
            <person name="Fouks B."/>
        </authorList>
    </citation>
    <scope>NUCLEOTIDE SEQUENCE</scope>
    <source>
        <strain evidence="4">Stay&amp;Tobe</strain>
        <tissue evidence="4">Testes</tissue>
    </source>
</reference>
<dbReference type="Pfam" id="PF08424">
    <property type="entry name" value="NRDE-2"/>
    <property type="match status" value="2"/>
</dbReference>
<keyword evidence="5" id="KW-1185">Reference proteome</keyword>
<reference evidence="4" key="1">
    <citation type="journal article" date="2023" name="IScience">
        <title>Live-bearing cockroach genome reveals convergent evolutionary mechanisms linked to viviparity in insects and beyond.</title>
        <authorList>
            <person name="Fouks B."/>
            <person name="Harrison M.C."/>
            <person name="Mikhailova A.A."/>
            <person name="Marchal E."/>
            <person name="English S."/>
            <person name="Carruthers M."/>
            <person name="Jennings E.C."/>
            <person name="Chiamaka E.L."/>
            <person name="Frigard R.A."/>
            <person name="Pippel M."/>
            <person name="Attardo G.M."/>
            <person name="Benoit J.B."/>
            <person name="Bornberg-Bauer E."/>
            <person name="Tobe S.S."/>
        </authorList>
    </citation>
    <scope>NUCLEOTIDE SEQUENCE</scope>
    <source>
        <strain evidence="4">Stay&amp;Tobe</strain>
    </source>
</reference>
<dbReference type="GO" id="GO:0071013">
    <property type="term" value="C:catalytic step 2 spliceosome"/>
    <property type="evidence" value="ECO:0007669"/>
    <property type="project" value="TreeGrafter"/>
</dbReference>
<name>A0AAD7ZQ51_DIPPU</name>
<evidence type="ECO:0000256" key="2">
    <source>
        <dbReference type="ARBA" id="ARBA00009265"/>
    </source>
</evidence>
<evidence type="ECO:0000256" key="1">
    <source>
        <dbReference type="ARBA" id="ARBA00004123"/>
    </source>
</evidence>
<sequence>KEEGNEDADMKADTKFEEELSNKTAYYNKSLAEQPNNVELWLKYVHFQDMVWQFEKTYRRGSGARGAKVTAERKLAILDKALQHNPGCETLLKEKIRVAECIYPVDTLSQQIVQMLEMQPSKLALWDGYIGATQCSLASCTVPGVLKLYNQAMERLHQFRRGAPTAQTFPTEQKIIALLYDCGMFLRQAGLWEQLWMLIRLYLELNVSHRNDHFTVNSSLPENLVSEEKEEMLGSDLPLSEIWLRIEQLRESAHWLPWTSDKECEDPQRVVFSEDVSDFIHPITDSTLAPNLAAIALMLIKVPVLPCRDTALQVLIPHMKSWSMDSVETLLSALFPMGTVNLDCVGFFKDVTKLSVGPQYLEQRMGQEDFLEFVMKVFNLCIDCVKEPARTAFCIWWLRFQRYLIILDKFGLCNLPQTRKKKLKSVIKEFLKQDKNRNCVLFYREYALMEWELGHYDGACKILVTAISAQPGSIPVLSVLNEEEKAGLVSLYRTLCELYLRRSRLPGENASENKQKAISVLMALALGKSISSVDTSTPPALEHLVTTSEKYQHIAIELRQDISSQSVVSVADLFLPDIFVDWVSCNAWFLFLTHSTWVAGAALENILENIPVHSNSQQTNIAKMSLCREAVFETYIDMLNYHCVETPGAYSVLRDLLQRAVMEFPNNVYFLSTAAILQGGADGIGSPWWKMRQCFSKTNSVMAQMFLLFLARQRYNEREKLNAATHTYLDNGGPVIPDRSSENVLRALFSQMEQHSLTKQCPLIWRLYLRFLYDHGAPGACKTAFYRAVEQCPWVKTLYIDACRLVPEELPQIQDLIIEKELRLHVTPEELDVLR</sequence>
<keyword evidence="3" id="KW-0539">Nucleus</keyword>
<protein>
    <submittedName>
        <fullName evidence="4">Uncharacterized protein</fullName>
    </submittedName>
</protein>